<dbReference type="OrthoDB" id="1432211at2759"/>
<organism evidence="1 2">
    <name type="scientific">Mikania micrantha</name>
    <name type="common">bitter vine</name>
    <dbReference type="NCBI Taxonomy" id="192012"/>
    <lineage>
        <taxon>Eukaryota</taxon>
        <taxon>Viridiplantae</taxon>
        <taxon>Streptophyta</taxon>
        <taxon>Embryophyta</taxon>
        <taxon>Tracheophyta</taxon>
        <taxon>Spermatophyta</taxon>
        <taxon>Magnoliopsida</taxon>
        <taxon>eudicotyledons</taxon>
        <taxon>Gunneridae</taxon>
        <taxon>Pentapetalae</taxon>
        <taxon>asterids</taxon>
        <taxon>campanulids</taxon>
        <taxon>Asterales</taxon>
        <taxon>Asteraceae</taxon>
        <taxon>Asteroideae</taxon>
        <taxon>Heliantheae alliance</taxon>
        <taxon>Eupatorieae</taxon>
        <taxon>Mikania</taxon>
    </lineage>
</organism>
<accession>A0A5N6ML12</accession>
<dbReference type="Proteomes" id="UP000326396">
    <property type="component" value="Linkage Group LG5"/>
</dbReference>
<comment type="caution">
    <text evidence="1">The sequence shown here is derived from an EMBL/GenBank/DDBJ whole genome shotgun (WGS) entry which is preliminary data.</text>
</comment>
<dbReference type="Gene3D" id="2.40.70.10">
    <property type="entry name" value="Acid Proteases"/>
    <property type="match status" value="1"/>
</dbReference>
<keyword evidence="2" id="KW-1185">Reference proteome</keyword>
<dbReference type="InterPro" id="IPR021109">
    <property type="entry name" value="Peptidase_aspartic_dom_sf"/>
</dbReference>
<dbReference type="CDD" id="cd00303">
    <property type="entry name" value="retropepsin_like"/>
    <property type="match status" value="1"/>
</dbReference>
<evidence type="ECO:0008006" key="3">
    <source>
        <dbReference type="Google" id="ProtNLM"/>
    </source>
</evidence>
<protein>
    <recommendedName>
        <fullName evidence="3">Retrotransposon gag domain-containing protein</fullName>
    </recommendedName>
</protein>
<name>A0A5N6ML12_9ASTR</name>
<dbReference type="AlphaFoldDB" id="A0A5N6ML12"/>
<evidence type="ECO:0000313" key="1">
    <source>
        <dbReference type="EMBL" id="KAD3639974.1"/>
    </source>
</evidence>
<evidence type="ECO:0000313" key="2">
    <source>
        <dbReference type="Proteomes" id="UP000326396"/>
    </source>
</evidence>
<dbReference type="EMBL" id="SZYD01000015">
    <property type="protein sequence ID" value="KAD3639974.1"/>
    <property type="molecule type" value="Genomic_DNA"/>
</dbReference>
<sequence>MDPKANLHFDINQTPDDLRLRLAQSSIVGVAQHYFTKDFSNTTTFLMTRKLMLLQCTWKETLDFYSWLSADHQITFWEELVNALTTNFGPAKFQNPDEYLCSIKQNGSVQEYRLEFVKRSSRVSNWPGHCLLGVFLNGLKEELRADVRIHKPRTVYNAMSLALEFESKIDYTRFGQNPKPNATTKTSSTINTPTETPSCIYPLRISDEGNQSRFTKALCFRSVLGIAINQELSNGSTHNFILDKLVNDLQLISQPITAFGVQIGDGNIIICNRMCKDVSLKLSNLLIIQDFYPFALGGDDVVLGIQLLATLSTVQANWAENSMIFTVNGQEHKLRGLKQATHNSTTCHHLAIKPFEEQLILGQIRLHLIDLRTSRFSRREAMI</sequence>
<dbReference type="Pfam" id="PF08284">
    <property type="entry name" value="RVP_2"/>
    <property type="match status" value="1"/>
</dbReference>
<reference evidence="1 2" key="1">
    <citation type="submission" date="2019-05" db="EMBL/GenBank/DDBJ databases">
        <title>Mikania micrantha, genome provides insights into the molecular mechanism of rapid growth.</title>
        <authorList>
            <person name="Liu B."/>
        </authorList>
    </citation>
    <scope>NUCLEOTIDE SEQUENCE [LARGE SCALE GENOMIC DNA]</scope>
    <source>
        <strain evidence="1">NLD-2019</strain>
        <tissue evidence="1">Leaf</tissue>
    </source>
</reference>
<gene>
    <name evidence="1" type="ORF">E3N88_29197</name>
</gene>
<proteinExistence type="predicted"/>